<dbReference type="InterPro" id="IPR009072">
    <property type="entry name" value="Histone-fold"/>
</dbReference>
<dbReference type="InterPro" id="IPR000558">
    <property type="entry name" value="Histone_H2B"/>
</dbReference>
<protein>
    <recommendedName>
        <fullName evidence="3">Core Histone H2A/H2B/H3 domain-containing protein</fullName>
    </recommendedName>
</protein>
<accession>A0ABD3NAW2</accession>
<evidence type="ECO:0000256" key="1">
    <source>
        <dbReference type="ARBA" id="ARBA00006846"/>
    </source>
</evidence>
<feature type="compositionally biased region" description="Basic residues" evidence="2">
    <location>
        <begin position="24"/>
        <end position="35"/>
    </location>
</feature>
<feature type="domain" description="Core Histone H2A/H2B/H3" evidence="3">
    <location>
        <begin position="23"/>
        <end position="103"/>
    </location>
</feature>
<sequence length="141" mass="15647">MPTSTKKTPPPAKAVKSAADPKVAKKRKSKSKSKSPRLNFSTYIYRVLKETHPTIGITKKSMGIMNDFCIDMMERLATEAKQDLSISGGEKTLREWHFNTATKLVLPGELKKHGIGEGTKAVRNYAMNKPKTTTKKSSPKL</sequence>
<organism evidence="4 5">
    <name type="scientific">Stephanodiscus triporus</name>
    <dbReference type="NCBI Taxonomy" id="2934178"/>
    <lineage>
        <taxon>Eukaryota</taxon>
        <taxon>Sar</taxon>
        <taxon>Stramenopiles</taxon>
        <taxon>Ochrophyta</taxon>
        <taxon>Bacillariophyta</taxon>
        <taxon>Coscinodiscophyceae</taxon>
        <taxon>Thalassiosirophycidae</taxon>
        <taxon>Stephanodiscales</taxon>
        <taxon>Stephanodiscaceae</taxon>
        <taxon>Stephanodiscus</taxon>
    </lineage>
</organism>
<proteinExistence type="inferred from homology"/>
<dbReference type="Gene3D" id="1.10.20.10">
    <property type="entry name" value="Histone, subunit A"/>
    <property type="match status" value="1"/>
</dbReference>
<dbReference type="AlphaFoldDB" id="A0ABD3NAW2"/>
<dbReference type="SUPFAM" id="SSF47113">
    <property type="entry name" value="Histone-fold"/>
    <property type="match status" value="1"/>
</dbReference>
<feature type="compositionally biased region" description="Low complexity" evidence="2">
    <location>
        <begin position="1"/>
        <end position="21"/>
    </location>
</feature>
<dbReference type="SMART" id="SM00427">
    <property type="entry name" value="H2B"/>
    <property type="match status" value="1"/>
</dbReference>
<dbReference type="FunFam" id="1.10.20.10:FF:000043">
    <property type="entry name" value="Histone H2B"/>
    <property type="match status" value="1"/>
</dbReference>
<dbReference type="Proteomes" id="UP001530315">
    <property type="component" value="Unassembled WGS sequence"/>
</dbReference>
<dbReference type="GO" id="GO:0005634">
    <property type="term" value="C:nucleus"/>
    <property type="evidence" value="ECO:0007669"/>
    <property type="project" value="UniProtKB-ARBA"/>
</dbReference>
<dbReference type="EMBL" id="JALLAZ020001552">
    <property type="protein sequence ID" value="KAL3773102.1"/>
    <property type="molecule type" value="Genomic_DNA"/>
</dbReference>
<feature type="region of interest" description="Disordered" evidence="2">
    <location>
        <begin position="1"/>
        <end position="36"/>
    </location>
</feature>
<dbReference type="Pfam" id="PF00125">
    <property type="entry name" value="Histone"/>
    <property type="match status" value="1"/>
</dbReference>
<comment type="similarity">
    <text evidence="1">Belongs to the histone H2B family.</text>
</comment>
<feature type="region of interest" description="Disordered" evidence="2">
    <location>
        <begin position="117"/>
        <end position="141"/>
    </location>
</feature>
<evidence type="ECO:0000259" key="3">
    <source>
        <dbReference type="Pfam" id="PF00125"/>
    </source>
</evidence>
<feature type="compositionally biased region" description="Basic residues" evidence="2">
    <location>
        <begin position="132"/>
        <end position="141"/>
    </location>
</feature>
<reference evidence="4 5" key="1">
    <citation type="submission" date="2024-10" db="EMBL/GenBank/DDBJ databases">
        <title>Updated reference genomes for cyclostephanoid diatoms.</title>
        <authorList>
            <person name="Roberts W.R."/>
            <person name="Alverson A.J."/>
        </authorList>
    </citation>
    <scope>NUCLEOTIDE SEQUENCE [LARGE SCALE GENOMIC DNA]</scope>
    <source>
        <strain evidence="4 5">AJA276-08</strain>
    </source>
</reference>
<dbReference type="PRINTS" id="PR00621">
    <property type="entry name" value="HISTONEH2B"/>
</dbReference>
<dbReference type="CDD" id="cd22910">
    <property type="entry name" value="HFD_H2B"/>
    <property type="match status" value="1"/>
</dbReference>
<name>A0ABD3NAW2_9STRA</name>
<dbReference type="InterPro" id="IPR007125">
    <property type="entry name" value="H2A/H2B/H3"/>
</dbReference>
<evidence type="ECO:0000313" key="4">
    <source>
        <dbReference type="EMBL" id="KAL3773102.1"/>
    </source>
</evidence>
<dbReference type="PANTHER" id="PTHR23428">
    <property type="entry name" value="HISTONE H2B"/>
    <property type="match status" value="1"/>
</dbReference>
<evidence type="ECO:0000256" key="2">
    <source>
        <dbReference type="SAM" id="MobiDB-lite"/>
    </source>
</evidence>
<keyword evidence="5" id="KW-1185">Reference proteome</keyword>
<comment type="caution">
    <text evidence="4">The sequence shown here is derived from an EMBL/GenBank/DDBJ whole genome shotgun (WGS) entry which is preliminary data.</text>
</comment>
<gene>
    <name evidence="4" type="ORF">ACHAW5_009533</name>
</gene>
<evidence type="ECO:0000313" key="5">
    <source>
        <dbReference type="Proteomes" id="UP001530315"/>
    </source>
</evidence>